<keyword evidence="2" id="KW-0238">DNA-binding</keyword>
<dbReference type="SUPFAM" id="SSF46894">
    <property type="entry name" value="C-terminal effector domain of the bipartite response regulators"/>
    <property type="match status" value="1"/>
</dbReference>
<dbReference type="GO" id="GO:0006355">
    <property type="term" value="P:regulation of DNA-templated transcription"/>
    <property type="evidence" value="ECO:0007669"/>
    <property type="project" value="InterPro"/>
</dbReference>
<dbReference type="CDD" id="cd06170">
    <property type="entry name" value="LuxR_C_like"/>
    <property type="match status" value="1"/>
</dbReference>
<dbReference type="SUPFAM" id="SSF55785">
    <property type="entry name" value="PYP-like sensor domain (PAS domain)"/>
    <property type="match status" value="1"/>
</dbReference>
<evidence type="ECO:0000256" key="2">
    <source>
        <dbReference type="ARBA" id="ARBA00023125"/>
    </source>
</evidence>
<gene>
    <name evidence="6" type="ORF">SAMN05660477_02994</name>
</gene>
<dbReference type="InterPro" id="IPR035965">
    <property type="entry name" value="PAS-like_dom_sf"/>
</dbReference>
<evidence type="ECO:0000256" key="1">
    <source>
        <dbReference type="ARBA" id="ARBA00023015"/>
    </source>
</evidence>
<dbReference type="PROSITE" id="PS50043">
    <property type="entry name" value="HTH_LUXR_2"/>
    <property type="match status" value="1"/>
</dbReference>
<evidence type="ECO:0000259" key="5">
    <source>
        <dbReference type="PROSITE" id="PS50112"/>
    </source>
</evidence>
<evidence type="ECO:0000313" key="6">
    <source>
        <dbReference type="EMBL" id="SKC09954.1"/>
    </source>
</evidence>
<dbReference type="Proteomes" id="UP000191112">
    <property type="component" value="Unassembled WGS sequence"/>
</dbReference>
<evidence type="ECO:0000313" key="7">
    <source>
        <dbReference type="Proteomes" id="UP000191112"/>
    </source>
</evidence>
<evidence type="ECO:0000259" key="4">
    <source>
        <dbReference type="PROSITE" id="PS50043"/>
    </source>
</evidence>
<dbReference type="SMART" id="SM00421">
    <property type="entry name" value="HTH_LUXR"/>
    <property type="match status" value="1"/>
</dbReference>
<feature type="domain" description="HTH luxR-type" evidence="4">
    <location>
        <begin position="191"/>
        <end position="256"/>
    </location>
</feature>
<dbReference type="InterPro" id="IPR000792">
    <property type="entry name" value="Tscrpt_reg_LuxR_C"/>
</dbReference>
<protein>
    <submittedName>
        <fullName evidence="6">Regulatory protein, luxR family</fullName>
    </submittedName>
</protein>
<proteinExistence type="predicted"/>
<dbReference type="InterPro" id="IPR036388">
    <property type="entry name" value="WH-like_DNA-bd_sf"/>
</dbReference>
<dbReference type="Pfam" id="PF00196">
    <property type="entry name" value="GerE"/>
    <property type="match status" value="1"/>
</dbReference>
<evidence type="ECO:0000256" key="3">
    <source>
        <dbReference type="ARBA" id="ARBA00023163"/>
    </source>
</evidence>
<dbReference type="InterPro" id="IPR000014">
    <property type="entry name" value="PAS"/>
</dbReference>
<keyword evidence="3" id="KW-0804">Transcription</keyword>
<dbReference type="PRINTS" id="PR00038">
    <property type="entry name" value="HTHLUXR"/>
</dbReference>
<dbReference type="PROSITE" id="PS50112">
    <property type="entry name" value="PAS"/>
    <property type="match status" value="1"/>
</dbReference>
<accession>A0A1T5GNE8</accession>
<keyword evidence="1" id="KW-0805">Transcription regulation</keyword>
<dbReference type="EMBL" id="FUYZ01000014">
    <property type="protein sequence ID" value="SKC09954.1"/>
    <property type="molecule type" value="Genomic_DNA"/>
</dbReference>
<dbReference type="PANTHER" id="PTHR44688">
    <property type="entry name" value="DNA-BINDING TRANSCRIPTIONAL ACTIVATOR DEVR_DOSR"/>
    <property type="match status" value="1"/>
</dbReference>
<organism evidence="6 7">
    <name type="scientific">Soonwooa buanensis</name>
    <dbReference type="NCBI Taxonomy" id="619805"/>
    <lineage>
        <taxon>Bacteria</taxon>
        <taxon>Pseudomonadati</taxon>
        <taxon>Bacteroidota</taxon>
        <taxon>Flavobacteriia</taxon>
        <taxon>Flavobacteriales</taxon>
        <taxon>Weeksellaceae</taxon>
        <taxon>Chryseobacterium group</taxon>
        <taxon>Soonwooa</taxon>
    </lineage>
</organism>
<dbReference type="GO" id="GO:0003677">
    <property type="term" value="F:DNA binding"/>
    <property type="evidence" value="ECO:0007669"/>
    <property type="project" value="UniProtKB-KW"/>
</dbReference>
<keyword evidence="7" id="KW-1185">Reference proteome</keyword>
<dbReference type="STRING" id="619805.SAMN05660477_02994"/>
<dbReference type="RefSeq" id="WP_245797208.1">
    <property type="nucleotide sequence ID" value="NZ_FUYZ01000014.1"/>
</dbReference>
<sequence>MNDKDEKLLLSARKLWKTLIHNHANDSTEILLERIDQYKKMLNIFQVGDYYYLIFNLVNGDVANVSAEVQTVLGYTPAEMDSGLLLSIIHPDDKGIFLGIEDKITKFLNSITASEFPFYKFQYDVRLKTKDNNYKRILVQYIMADYDEENIYHSFHLHTDITHIKRDGEPCFSIIGIDGRPSFYNIKGLNLQKSYDLFTRRERDIIKGIIEGKSTQKLADELFISFHTVNAHKRNIMEKAEVKSALELVSKSIKLGWI</sequence>
<dbReference type="CDD" id="cd00130">
    <property type="entry name" value="PAS"/>
    <property type="match status" value="1"/>
</dbReference>
<feature type="domain" description="PAS" evidence="5">
    <location>
        <begin position="59"/>
        <end position="94"/>
    </location>
</feature>
<dbReference type="Gene3D" id="1.10.10.10">
    <property type="entry name" value="Winged helix-like DNA-binding domain superfamily/Winged helix DNA-binding domain"/>
    <property type="match status" value="1"/>
</dbReference>
<dbReference type="AlphaFoldDB" id="A0A1T5GNE8"/>
<reference evidence="6 7" key="1">
    <citation type="submission" date="2017-02" db="EMBL/GenBank/DDBJ databases">
        <authorList>
            <person name="Peterson S.W."/>
        </authorList>
    </citation>
    <scope>NUCLEOTIDE SEQUENCE [LARGE SCALE GENOMIC DNA]</scope>
    <source>
        <strain evidence="6 7">DSM 22323</strain>
    </source>
</reference>
<dbReference type="PANTHER" id="PTHR44688:SF16">
    <property type="entry name" value="DNA-BINDING TRANSCRIPTIONAL ACTIVATOR DEVR_DOSR"/>
    <property type="match status" value="1"/>
</dbReference>
<name>A0A1T5GNE8_9FLAO</name>
<dbReference type="Gene3D" id="3.30.450.20">
    <property type="entry name" value="PAS domain"/>
    <property type="match status" value="1"/>
</dbReference>
<dbReference type="InterPro" id="IPR016032">
    <property type="entry name" value="Sig_transdc_resp-reg_C-effctor"/>
</dbReference>